<dbReference type="InterPro" id="IPR043502">
    <property type="entry name" value="DNA/RNA_pol_sf"/>
</dbReference>
<feature type="domain" description="Reverse transcriptase" evidence="2">
    <location>
        <begin position="376"/>
        <end position="646"/>
    </location>
</feature>
<dbReference type="CDD" id="cd01650">
    <property type="entry name" value="RT_nLTR_like"/>
    <property type="match status" value="1"/>
</dbReference>
<gene>
    <name evidence="3" type="ORF">JYU34_012347</name>
</gene>
<dbReference type="InterPro" id="IPR045609">
    <property type="entry name" value="DUF6451"/>
</dbReference>
<proteinExistence type="predicted"/>
<keyword evidence="4" id="KW-1185">Reference proteome</keyword>
<protein>
    <recommendedName>
        <fullName evidence="2">Reverse transcriptase domain-containing protein</fullName>
    </recommendedName>
</protein>
<reference evidence="3 4" key="1">
    <citation type="submission" date="2021-06" db="EMBL/GenBank/DDBJ databases">
        <title>A haploid diamondback moth (Plutella xylostella L.) genome assembly resolves 31 chromosomes and identifies a diamide resistance mutation.</title>
        <authorList>
            <person name="Ward C.M."/>
            <person name="Perry K.D."/>
            <person name="Baker G."/>
            <person name="Powis K."/>
            <person name="Heckel D.G."/>
            <person name="Baxter S.W."/>
        </authorList>
    </citation>
    <scope>NUCLEOTIDE SEQUENCE [LARGE SCALE GENOMIC DNA]</scope>
    <source>
        <strain evidence="3 4">LV</strain>
        <tissue evidence="3">Single pupa</tissue>
    </source>
</reference>
<dbReference type="InterPro" id="IPR000477">
    <property type="entry name" value="RT_dom"/>
</dbReference>
<dbReference type="PANTHER" id="PTHR47027:SF25">
    <property type="entry name" value="REVERSE TRANSCRIPTASE DOMAIN-CONTAINING PROTEIN"/>
    <property type="match status" value="1"/>
</dbReference>
<dbReference type="SUPFAM" id="SSF56219">
    <property type="entry name" value="DNase I-like"/>
    <property type="match status" value="1"/>
</dbReference>
<evidence type="ECO:0000256" key="1">
    <source>
        <dbReference type="SAM" id="MobiDB-lite"/>
    </source>
</evidence>
<dbReference type="Pfam" id="PF00078">
    <property type="entry name" value="RVT_1"/>
    <property type="match status" value="1"/>
</dbReference>
<dbReference type="PROSITE" id="PS50878">
    <property type="entry name" value="RT_POL"/>
    <property type="match status" value="1"/>
</dbReference>
<dbReference type="PANTHER" id="PTHR47027">
    <property type="entry name" value="REVERSE TRANSCRIPTASE DOMAIN-CONTAINING PROTEIN"/>
    <property type="match status" value="1"/>
</dbReference>
<organism evidence="3 4">
    <name type="scientific">Plutella xylostella</name>
    <name type="common">Diamondback moth</name>
    <name type="synonym">Plutella maculipennis</name>
    <dbReference type="NCBI Taxonomy" id="51655"/>
    <lineage>
        <taxon>Eukaryota</taxon>
        <taxon>Metazoa</taxon>
        <taxon>Ecdysozoa</taxon>
        <taxon>Arthropoda</taxon>
        <taxon>Hexapoda</taxon>
        <taxon>Insecta</taxon>
        <taxon>Pterygota</taxon>
        <taxon>Neoptera</taxon>
        <taxon>Endopterygota</taxon>
        <taxon>Lepidoptera</taxon>
        <taxon>Glossata</taxon>
        <taxon>Ditrysia</taxon>
        <taxon>Yponomeutoidea</taxon>
        <taxon>Plutellidae</taxon>
        <taxon>Plutella</taxon>
    </lineage>
</organism>
<sequence length="833" mass="95202">MGDLNAKVGSNNKNRERHMGTQGLGVENENGERFIEFCQNQDLTIGGTLFIHGDHHKYTWTSPDGATRNQIDHIAISSKWRSSLLDVRNRRGADIDSDHHLVVSEVRLKVAVAKSAGEPGKAGRRFDVCKLRSPDTCTKFRLELRNRFAALDVPSNIDEEWKNIRLAYTEASSNALGHKDHKRDDWISQDTWNLIENRRGLHLKLLETDDETVRANLRQQYRLIRRKIYRSTRKDRRMWADNIATGAQHAANAGNLKELYKATKTLAGNNSFKQKPVKSKEGDLIVTSEGQLRRWREHFEEVFRSTISATPADVQDEPPPPQSLDIDTAPPNSEEVAKAILSLKTGKAPGLDLISAEMLKADLSFAVELLTPLITKIWEAEELPDDWNKGLLITVPKKGDLSQCSNWRAITLLSIPSRVFCKIILDRLSKAVEPLLRNEQAGFRPNRSCTDQINTLRIILEQASEWQREVYLTFVDFEKAFDTLRWCSLWSRLLSVGVPGKIIHLIKAIYKNYSCKVTHNGLISEDIAVHAGVRQGCLLSPLLFLIALDGIMQRVSSNSRRGIEWGTFSVLEDLDYADDLCLLSHTHAHMQAKLDALSQEAAKIGLKINIRKTQEMRTGVQNMTPLQIGGEAVERVHKFTYLGSVVSETGGTEEDVISRIAKARATFAQLRPIWQSQKLTRRVKLKIFRSNVKSVLLYGCETWKVTKPISHQLQVFVNRCLRRILRIYWPNKISNDQLRERCHDTLIDQQIKRRKWNWIGHTLRRNSDHIPKQAMDWNPQGKRKRGRPKQTWRRTVVDEAKKIGKSWSEIKGEAQDRLRWRVTVDALCPIQGT</sequence>
<name>A0ABQ7QB41_PLUXY</name>
<dbReference type="SUPFAM" id="SSF56672">
    <property type="entry name" value="DNA/RNA polymerases"/>
    <property type="match status" value="1"/>
</dbReference>
<feature type="region of interest" description="Disordered" evidence="1">
    <location>
        <begin position="1"/>
        <end position="25"/>
    </location>
</feature>
<dbReference type="Proteomes" id="UP000823941">
    <property type="component" value="Chromosome 17"/>
</dbReference>
<evidence type="ECO:0000313" key="4">
    <source>
        <dbReference type="Proteomes" id="UP000823941"/>
    </source>
</evidence>
<evidence type="ECO:0000313" key="3">
    <source>
        <dbReference type="EMBL" id="KAG7302442.1"/>
    </source>
</evidence>
<feature type="region of interest" description="Disordered" evidence="1">
    <location>
        <begin position="308"/>
        <end position="329"/>
    </location>
</feature>
<dbReference type="Pfam" id="PF20049">
    <property type="entry name" value="DUF6451"/>
    <property type="match status" value="1"/>
</dbReference>
<comment type="caution">
    <text evidence="3">The sequence shown here is derived from an EMBL/GenBank/DDBJ whole genome shotgun (WGS) entry which is preliminary data.</text>
</comment>
<dbReference type="Gene3D" id="3.60.10.10">
    <property type="entry name" value="Endonuclease/exonuclease/phosphatase"/>
    <property type="match status" value="1"/>
</dbReference>
<evidence type="ECO:0000259" key="2">
    <source>
        <dbReference type="PROSITE" id="PS50878"/>
    </source>
</evidence>
<dbReference type="InterPro" id="IPR036691">
    <property type="entry name" value="Endo/exonu/phosph_ase_sf"/>
</dbReference>
<accession>A0ABQ7QB41</accession>
<dbReference type="EMBL" id="JAHIBW010000017">
    <property type="protein sequence ID" value="KAG7302442.1"/>
    <property type="molecule type" value="Genomic_DNA"/>
</dbReference>